<protein>
    <recommendedName>
        <fullName evidence="2">NADP-dependent oxidoreductase domain-containing protein</fullName>
    </recommendedName>
</protein>
<keyword evidence="4" id="KW-1185">Reference proteome</keyword>
<gene>
    <name evidence="3" type="ORF">EDC05_004943</name>
</gene>
<feature type="domain" description="NADP-dependent oxidoreductase" evidence="2">
    <location>
        <begin position="99"/>
        <end position="156"/>
    </location>
</feature>
<organism evidence="3 4">
    <name type="scientific">Coemansia umbellata</name>
    <dbReference type="NCBI Taxonomy" id="1424467"/>
    <lineage>
        <taxon>Eukaryota</taxon>
        <taxon>Fungi</taxon>
        <taxon>Fungi incertae sedis</taxon>
        <taxon>Zoopagomycota</taxon>
        <taxon>Kickxellomycotina</taxon>
        <taxon>Kickxellomycetes</taxon>
        <taxon>Kickxellales</taxon>
        <taxon>Kickxellaceae</taxon>
        <taxon>Coemansia</taxon>
    </lineage>
</organism>
<dbReference type="Proteomes" id="UP001151295">
    <property type="component" value="Unassembled WGS sequence"/>
</dbReference>
<dbReference type="Gene3D" id="3.30.70.80">
    <property type="entry name" value="Peptidase S8 propeptide/proteinase inhibitor I9"/>
    <property type="match status" value="1"/>
</dbReference>
<evidence type="ECO:0000259" key="2">
    <source>
        <dbReference type="Pfam" id="PF00248"/>
    </source>
</evidence>
<dbReference type="SUPFAM" id="SSF51430">
    <property type="entry name" value="NAD(P)-linked oxidoreductase"/>
    <property type="match status" value="1"/>
</dbReference>
<dbReference type="InterPro" id="IPR050523">
    <property type="entry name" value="AKR_Detox_Biosynth"/>
</dbReference>
<sequence length="176" mass="19293">MADSTGGDGLLIVKFKDGATDAQRQAVKDSITGNHGIIDKDMSNIGIIVFKPGNSDEFTSLQQHDAIEVVEKDNQAYAFRLSRLELWPLGKVMDGVGEDAEKARKVFDYYYEHGGNFVDTANVYNDGESEKILGDLISDKRSEIVVTSKYTRGRNFGRMIGGNSLKKHNVNGAGNS</sequence>
<evidence type="ECO:0000313" key="4">
    <source>
        <dbReference type="Proteomes" id="UP001151295"/>
    </source>
</evidence>
<dbReference type="Pfam" id="PF00248">
    <property type="entry name" value="Aldo_ket_red"/>
    <property type="match status" value="1"/>
</dbReference>
<dbReference type="PANTHER" id="PTHR43364">
    <property type="entry name" value="NADH-SPECIFIC METHYLGLYOXAL REDUCTASE-RELATED"/>
    <property type="match status" value="1"/>
</dbReference>
<keyword evidence="1" id="KW-0560">Oxidoreductase</keyword>
<dbReference type="PANTHER" id="PTHR43364:SF4">
    <property type="entry name" value="NAD(P)-LINKED OXIDOREDUCTASE SUPERFAMILY PROTEIN"/>
    <property type="match status" value="1"/>
</dbReference>
<reference evidence="3" key="1">
    <citation type="submission" date="2022-07" db="EMBL/GenBank/DDBJ databases">
        <title>Phylogenomic reconstructions and comparative analyses of Kickxellomycotina fungi.</title>
        <authorList>
            <person name="Reynolds N.K."/>
            <person name="Stajich J.E."/>
            <person name="Barry K."/>
            <person name="Grigoriev I.V."/>
            <person name="Crous P."/>
            <person name="Smith M.E."/>
        </authorList>
    </citation>
    <scope>NUCLEOTIDE SEQUENCE</scope>
    <source>
        <strain evidence="3">BCRC 34882</strain>
    </source>
</reference>
<dbReference type="SUPFAM" id="SSF54897">
    <property type="entry name" value="Protease propeptides/inhibitors"/>
    <property type="match status" value="1"/>
</dbReference>
<evidence type="ECO:0000256" key="1">
    <source>
        <dbReference type="ARBA" id="ARBA00023002"/>
    </source>
</evidence>
<dbReference type="InterPro" id="IPR037045">
    <property type="entry name" value="S8pro/Inhibitor_I9_sf"/>
</dbReference>
<comment type="caution">
    <text evidence="3">The sequence shown here is derived from an EMBL/GenBank/DDBJ whole genome shotgun (WGS) entry which is preliminary data.</text>
</comment>
<dbReference type="InterPro" id="IPR023210">
    <property type="entry name" value="NADP_OxRdtase_dom"/>
</dbReference>
<dbReference type="InterPro" id="IPR036812">
    <property type="entry name" value="NAD(P)_OxRdtase_dom_sf"/>
</dbReference>
<name>A0ABQ8PH60_9FUNG</name>
<accession>A0ABQ8PH60</accession>
<dbReference type="EMBL" id="JANBQD010000079">
    <property type="protein sequence ID" value="KAJ1989022.1"/>
    <property type="molecule type" value="Genomic_DNA"/>
</dbReference>
<evidence type="ECO:0000313" key="3">
    <source>
        <dbReference type="EMBL" id="KAJ1989022.1"/>
    </source>
</evidence>
<dbReference type="Gene3D" id="3.20.20.100">
    <property type="entry name" value="NADP-dependent oxidoreductase domain"/>
    <property type="match status" value="1"/>
</dbReference>
<proteinExistence type="predicted"/>